<feature type="region of interest" description="Disordered" evidence="1">
    <location>
        <begin position="3206"/>
        <end position="3225"/>
    </location>
</feature>
<feature type="transmembrane region" description="Helical" evidence="2">
    <location>
        <begin position="53"/>
        <end position="75"/>
    </location>
</feature>
<feature type="compositionally biased region" description="Gly residues" evidence="1">
    <location>
        <begin position="489"/>
        <end position="512"/>
    </location>
</feature>
<feature type="domain" description="Filamentous haemagglutinin FhaB/tRNA nuclease CdiA-like TPS" evidence="3">
    <location>
        <begin position="91"/>
        <end position="211"/>
    </location>
</feature>
<accession>A0A7W5FVR3</accession>
<proteinExistence type="predicted"/>
<dbReference type="InterPro" id="IPR010069">
    <property type="entry name" value="CdiA_FHA1_rpt"/>
</dbReference>
<sequence>MNKLRYRLIFNKHRGQFMVVHELTRSHGKSPGEGTPAGELALEAWPWPALRSLGLSLLAAFGVLLCGSAMAQIIADPRAPGQQRATVLNTANGVLQVNVQTPSAAGVSRNSYVQFDVPSSGAVLNNSRVNVQSQIGGWVQANPWMAEGSARVILNEVNSNNASQIRGFLEVAGPRAEVVVANPAGIAVNGGGFINVSRATLTTGAPIVNDGRLDGYSVQRGLISIDGAGLDASRTDYTALIARAVALNGRLWAQQLQVTTGANQVKEAGGAALAQAGEGAAPGYAVDVAQLGGMYANKIFLVGTEKGVGVRNAGEIGAAAGDLVVTSEGRLENSGKLLATQQAQLAANTLGNSGTISGDAGLQLKTGALVNSGKINSAAQARIEVQGEIDNRQGSVQAQRLELSSGGALLNAQGKIVQTGATGLDIKSASLDNRNAGMLGMPVADGASGNAGTGNGTGNTGGTGSSGETGSNNNSNNGSANSGNNGNNGSNGTGTGTGPTPGTGAGQDGGNGKPVPPPLPSGVIRVAQALNNDGGTITAGGEVNLDTGNLDNAGGKLVLNSLSARGRDFSNRKGMLSVLRGVTIRSQQFSNEEGKLLAGGLFDAQLGSMLNGQGLLQAGQLALTAEQSLSNAQGVIRQTGTGAGQLSVAGQLNNDKGMFESAGNLDLAAGTLSSKTGKLNVLGDLRIKSGTASLEDGSVTVAGSATLRTAELQNAGGAISAGKDLSIDSAALGNQTGKLVAAATVRIHADGMLDNATGHIQSGQDMQLKASGSFDNHSGRLEALGTGSSLKLEAAAILNQSGQILNSGTGESSLFSQGALDNGGQIAVNGKLAATAQTVINATDASMTSAQDMALAVGRKLDNSGNIASGGKLGFQGSSAELRNGNTFLAQGDIRVEAGRVDNTAGRLATADGGTGSIQLHADELQNRAGLIQAQGKASLDLKNNLENAAGQIRSVGDMALMAGGRVNNDGGQLEVGGKDSGLQLSAEVVTNRSGRILNVGTGDSSILGRTEIVNNGTIGVNGQLSMTGMRFNNQQLGVVSTQGALQLEISHLLDNAGSISSVGMLNYHAAGASLLNHGRIVAEGGARFEIDYLSNDGAALAVTGAGRWLSAKVSGLSNIGGQITSAGGLGFNVAGAAINRKGVIQAQDGVQLKVGERLDNQDGAVEALGQSASLAVHSGSIGNDKGRIVNLGTGNSVVGADKEIINGGLIGAKNDLSVSAATVVNSVAGQISSSQALALTATVKLDNAGAISSGARLTLGQASADVVNRGSIVAAGDAAISAAHLDNRGGQIATVKDSKADMLLSAQNLSNQGGAIFTDRSARLKIGSDLDNSKGVIQAGQDLQVAAAGKLDNSAGVLEALGASGKIEVQAQSLENAAGRIVSLGQGASRVVAEADLHNAGLIASKGQLEVGAQTARNEQGATIAADGAMRLSVHGQLDNAGLINTQASLSMAEAGVTLNNSGQISAAGKVQLDGRHLNNDGGLIASAKGGGADLLLGGESLSNRQGKILADGQLGASFTGAVQNENGAMQGISGVALTAGGALGNKAGVIEAAGAGAALDVKARSITNETGRIVNVGSGAASVSAQEQLLNSGMVTGNGSLQVAAAALDNKMGAILASAGKMELAIGQRMDNAGTVNSKSTLTLSGPAASVSNGGQIVADGALAMRVDRLVNDGGQIATAKNSGADVSLQAQELSNRKGSIVADGSATLALSGGMENSQGLLQAVRDLKLTAAGAVVNNAGVMEATGAASTLQLQAGALESLDGRIVNVGSGDSKVSAEQSLVNSGLIGGNGALALAAGKLDNRSGGSISAATGMEMTVREAMLNAGLITSGGGFTLSAAGAGVGNSGQIVSGAKATLAAAALDNSGGKIVTLRDSGSAIALNAASIVNRNGQILADGGASLTVAGALDNSQGTLQAMHGLRISSGGLLSNIGGVIESSDAVNTLVLQAQAIDNGTGRIVNVGTGDTSISAQDYVRSNGLIAGNGQLSVQAQTLQQQAAGVLSGVGDVELGISQKLDNAGAISSGGQLRLDQAAAGVRNSGNMSARGPVLLHAADVSNDGGQIATLKGGGAHIVLDTGSLSNQGGNILADGNANVSASGNLNNNTGKLQAQGALTASAGATLSNNAGLIEIAGGAATLTVQGQAIVNAGGRIVNAGSGHTSLDAQTSLNNSGAIAGNGSLQIGAASLQNAAPGMISAGGALELAVRQQLDNLGGAISSGGTLNFNQAGASFSNSGKLISAAQATVIANTVNNDGGQIATVNNSGADIVLRGQSVSNRGGKVVADGRASLDSGSGLDNSGGTIHAGRDLDVAVASTLSNHGGTLEAAGAAARLDLRAVQIANGSGRIVNAGSGDTSVSSQGEISSSGQIAGNGQLILTAQSLRNQAGGSIGAGRDLELLVGQQLENQGKIDSNGKLNFNQAGASFSNSGQIASGGEATLIVASINNNGGKISTVKGSGADITLTGAFSNQGGSVLADGKGVYTVSGVLDNSKGTLQAGKDLQLSVSGALANAGGVIETLDTASTLTIGAEAIDNGTGRISNVGTGDTTLTSKGAISSNGAIAANGKLILDGKSLDNQAAGSIAAGKDLDLLLTEKLDNKGKINSGGTLSLKQANATFTNSGQVFAGGKAVIEARNVNNAGGQLGTATGSGADLTLTSQQLNNQDGRIATDRDLSVSTHTVQNAGEMFGGRDLALSMDGDYTQTSGSQRFHSNRDLSLTVTGNITNTATFEAAGKLSLSGNQVTNQAGASIQAQDLVLNAKGNIGNAGEINGQGKLELNSGATLDNTGGIVGGTVKVTVQNLNNTGNAALIGATNDLALGVTGTLNNTDTATLYSSGNLKIDGNGGSTALVNNDSSTIEAGRDLNITAGTIENVRHNVQVERVKTVDETREMHLPSWYQHGDNHERFEASSSNYAPYEVYYINPASILEEEKFVTPDGNLVGRVRFKTQANDSAFFAARSGLRSSYGQRRRINLSDGEQEMYYIWRSDNQLNPDQGGPAEGATQHTGTVTNWGGTTLDFSNQYGNCTSNCVRLVTQPDYLDPATTIQRDRVLALIPEKGKLERTRYAHHTAEEDRLLPGSGPAARIVAGGSANLSASAVNNRYAEILIAGDLVTTAANGVYNESVTLKREHKFDGTYRTGDGSTGVMEERAYSEEYAKIGATIKGKSVTINARNFTNVDVGAGTTGNLLDSIKVIGSGATGASSAAANAGASGANGGSAAGGQANGSGTVNNASGRGNAFGSGIANMLRTLSNAGSSGIQNQSQTGGNANGSGTAGHTGFASDVDGSGVKNGANTAGPASHSGYVNRMGADGRTAEGVAANVALGDIQARAGNSVANAAGAVRGESQQGNAVKIAPGGLFKRNPDASGNVLFETRPQFANHGNWISSDYLLKEIGNDHAITQKRLGDGFYEQRMVREQLVQAGRSLQGSGGDDSRYKDLLTSGISVAKQFDLRPGIALTSDQVSRLTSDIVWMESQTVELPDGSTENVLVPKVYLAHLDKDAVKPSGAVVRGDAIEINVSENIVNQGGVIDGGKGRTVLIAKQDIVNRGGAISGGDVTLQADRDVRNETLTTSRSYANSMASGSYTMLSDQAKIAAAGTLNIKAGQNVSDIGGQITAGSAVITAGKDVNFGTAQTGHTFKSQIGEYVRNESSITHVVSQLNASGNVNISADRNLSLSGTQLGFGGDGKLTANGNVNVASVSNETKLDMHNDASNKVYDKQIHENQMVVGSNVTAGKSLELKAGNATQTGTLNLTASNISGGDAVKLSATGSVNINEAMERHLSDTASHRESKSTFRGKATDTADFSDVNLAIGSSVSGKTVVIDSGKDLNVRGSAIAGEGDVNLSAAGKVDIAAATSTSTEKHHKKVTESGFLSGGGFGISYGTRTTTTDQERDATTQSGQSRSLIGSTGGNLTITAGEALKVGGSDLNAAKDMSLSGKSVTIDPGKDAEKGKFELTRVQDGLTLAIGGTVVDAIQAIQTANKATQTKNSRVQALAAATAAMQAANIANNVAQNGVNVSISLTAGHSESKQTQTTASLTNYGSALTAGNNLSITATGAGKDSNLSVIGSDLKAKGDIKLKADNAVNLVAAQDTESQHSDSKSMSAAAGIGASIGTNGMSFGFTASASLGRGKEDGEGTTQLNSYVTAGKQLTIDSGGDTTIKGAVASGEQVVAKVGGDLKLESLQDTAKFDAKNQSLSVSGTVGMGASFSASVNQSKIHSDYASVQEQSGIKAGDGGFQLKVGGNTDLKGAVISATAAGAASSILDTKTLTSSDIANHAVTKASSIGGGGTMGSAGSGDGKGAGPGGVNLMKTAGSKVDTPIAVASNDKNSSVTKSGVGAGQLVIRDDAAQIAATGKSAAQTVADLNRQVETGVDTSGKIANNFDKKEVETQLAVTAAFIQTAAPYAAKVVGDFAQEKQTAALLEQKDFAQKAMEAWTKGDTVAGDAYAAKAAEAGDAAAKWGDNGMYRVGLHTAAQGLIGGAASGGAGAVGSASAVVAGNQGQQIGKELGEAEAKRLGLDQTARDKLVNSYQEAFATVSGALSGLLTSGVTGQSGTNALASVTQSTNTARSVDVFNRQLHTKEIDLIGKLAKEKAKEVCRDKACEAKAEVIFSDALERTAKGWVDEKEYAKNQAYFQALLQASSHEDSNGMRGGLRDFLELQRLAEEMLTPHVGSTILVRGQPAKGDDAEQTYFSATSRQRADSSLNDVLGMQPPAPVVPGVEYRNKNRLEQFAVRNGNTEPIYPVEELLLGSAVGNRVTQTLGRMAQSLDVLLAGKVATSAAGNISARKVTEEGIALRLTSYEESLLAKMNTTSSYAVQGELREFVAESYFMRNGFARLEGKCGSGNCFDGVFIKGDTVYINEVKPLNANNSIKLSGPDAATGLKTQMSKSWVENAIQRLEQSSNAQAVETAKVINKAMAEGRLVKMVTGVDGKGMTLIKVE</sequence>
<dbReference type="Pfam" id="PF05860">
    <property type="entry name" value="TPS"/>
    <property type="match status" value="1"/>
</dbReference>
<evidence type="ECO:0000256" key="1">
    <source>
        <dbReference type="SAM" id="MobiDB-lite"/>
    </source>
</evidence>
<dbReference type="SMART" id="SM00912">
    <property type="entry name" value="Haemagg_act"/>
    <property type="match status" value="1"/>
</dbReference>
<evidence type="ECO:0000313" key="4">
    <source>
        <dbReference type="EMBL" id="MBB3121280.1"/>
    </source>
</evidence>
<evidence type="ECO:0000256" key="2">
    <source>
        <dbReference type="SAM" id="Phobius"/>
    </source>
</evidence>
<dbReference type="NCBIfam" id="TIGR01901">
    <property type="entry name" value="adhes_NPXG"/>
    <property type="match status" value="1"/>
</dbReference>
<dbReference type="GO" id="GO:0003824">
    <property type="term" value="F:catalytic activity"/>
    <property type="evidence" value="ECO:0007669"/>
    <property type="project" value="UniProtKB-ARBA"/>
</dbReference>
<dbReference type="RefSeq" id="WP_183443008.1">
    <property type="nucleotide sequence ID" value="NZ_JACHXD010000015.1"/>
</dbReference>
<dbReference type="InterPro" id="IPR011050">
    <property type="entry name" value="Pectin_lyase_fold/virulence"/>
</dbReference>
<organism evidence="4 5">
    <name type="scientific">Pseudoduganella violacea</name>
    <dbReference type="NCBI Taxonomy" id="1715466"/>
    <lineage>
        <taxon>Bacteria</taxon>
        <taxon>Pseudomonadati</taxon>
        <taxon>Pseudomonadota</taxon>
        <taxon>Betaproteobacteria</taxon>
        <taxon>Burkholderiales</taxon>
        <taxon>Oxalobacteraceae</taxon>
        <taxon>Telluria group</taxon>
        <taxon>Pseudoduganella</taxon>
    </lineage>
</organism>
<dbReference type="InterPro" id="IPR008638">
    <property type="entry name" value="FhaB/CdiA-like_TPS"/>
</dbReference>
<dbReference type="InterPro" id="IPR012334">
    <property type="entry name" value="Pectin_lyas_fold"/>
</dbReference>
<feature type="compositionally biased region" description="Gly residues" evidence="1">
    <location>
        <begin position="3213"/>
        <end position="3225"/>
    </location>
</feature>
<protein>
    <submittedName>
        <fullName evidence="4">Filamentous hemagglutinin</fullName>
    </submittedName>
</protein>
<evidence type="ECO:0000313" key="5">
    <source>
        <dbReference type="Proteomes" id="UP000541535"/>
    </source>
</evidence>
<keyword evidence="5" id="KW-1185">Reference proteome</keyword>
<dbReference type="Pfam" id="PF13018">
    <property type="entry name" value="ESPR"/>
    <property type="match status" value="1"/>
</dbReference>
<reference evidence="4 5" key="1">
    <citation type="submission" date="2020-08" db="EMBL/GenBank/DDBJ databases">
        <title>Genomic Encyclopedia of Type Strains, Phase III (KMG-III): the genomes of soil and plant-associated and newly described type strains.</title>
        <authorList>
            <person name="Whitman W."/>
        </authorList>
    </citation>
    <scope>NUCLEOTIDE SEQUENCE [LARGE SCALE GENOMIC DNA]</scope>
    <source>
        <strain evidence="4 5">CECT 8897</strain>
    </source>
</reference>
<feature type="compositionally biased region" description="Gly residues" evidence="1">
    <location>
        <begin position="449"/>
        <end position="467"/>
    </location>
</feature>
<feature type="region of interest" description="Disordered" evidence="1">
    <location>
        <begin position="442"/>
        <end position="522"/>
    </location>
</feature>
<gene>
    <name evidence="4" type="ORF">FHS03_004358</name>
</gene>
<dbReference type="InterPro" id="IPR024973">
    <property type="entry name" value="ESPR"/>
</dbReference>
<dbReference type="CDD" id="cd20731">
    <property type="entry name" value="PoNe_FilH_TF-like"/>
    <property type="match status" value="1"/>
</dbReference>
<feature type="compositionally biased region" description="Low complexity" evidence="1">
    <location>
        <begin position="468"/>
        <end position="488"/>
    </location>
</feature>
<dbReference type="EMBL" id="JACHXD010000015">
    <property type="protein sequence ID" value="MBB3121280.1"/>
    <property type="molecule type" value="Genomic_DNA"/>
</dbReference>
<keyword evidence="2" id="KW-0472">Membrane</keyword>
<name>A0A7W5FVR3_9BURK</name>
<evidence type="ECO:0000259" key="3">
    <source>
        <dbReference type="SMART" id="SM00912"/>
    </source>
</evidence>
<dbReference type="InterPro" id="IPR025157">
    <property type="entry name" value="Hemagglutinin_rpt"/>
</dbReference>
<dbReference type="Gene3D" id="2.160.20.10">
    <property type="entry name" value="Single-stranded right-handed beta-helix, Pectin lyase-like"/>
    <property type="match status" value="1"/>
</dbReference>
<keyword evidence="2" id="KW-1133">Transmembrane helix</keyword>
<dbReference type="SUPFAM" id="SSF51126">
    <property type="entry name" value="Pectin lyase-like"/>
    <property type="match status" value="1"/>
</dbReference>
<dbReference type="NCBIfam" id="TIGR01731">
    <property type="entry name" value="fil_hemag_20aa"/>
    <property type="match status" value="49"/>
</dbReference>
<dbReference type="Pfam" id="PF13332">
    <property type="entry name" value="Fil_haemagg_2"/>
    <property type="match status" value="4"/>
</dbReference>
<dbReference type="Proteomes" id="UP000541535">
    <property type="component" value="Unassembled WGS sequence"/>
</dbReference>
<keyword evidence="2" id="KW-0812">Transmembrane</keyword>
<feature type="region of interest" description="Disordered" evidence="1">
    <location>
        <begin position="3255"/>
        <end position="3308"/>
    </location>
</feature>
<comment type="caution">
    <text evidence="4">The sequence shown here is derived from an EMBL/GenBank/DDBJ whole genome shotgun (WGS) entry which is preliminary data.</text>
</comment>
<feature type="region of interest" description="Disordered" evidence="1">
    <location>
        <begin position="3883"/>
        <end position="3907"/>
    </location>
</feature>